<name>A0ACB6QTQ4_9PLEO</name>
<gene>
    <name evidence="1" type="ORF">BDR25DRAFT_163724</name>
</gene>
<dbReference type="EMBL" id="MU003508">
    <property type="protein sequence ID" value="KAF2470265.1"/>
    <property type="molecule type" value="Genomic_DNA"/>
</dbReference>
<evidence type="ECO:0000313" key="2">
    <source>
        <dbReference type="Proteomes" id="UP000799755"/>
    </source>
</evidence>
<comment type="caution">
    <text evidence="1">The sequence shown here is derived from an EMBL/GenBank/DDBJ whole genome shotgun (WGS) entry which is preliminary data.</text>
</comment>
<evidence type="ECO:0000313" key="1">
    <source>
        <dbReference type="EMBL" id="KAF2470265.1"/>
    </source>
</evidence>
<reference evidence="1" key="1">
    <citation type="journal article" date="2020" name="Stud. Mycol.">
        <title>101 Dothideomycetes genomes: a test case for predicting lifestyles and emergence of pathogens.</title>
        <authorList>
            <person name="Haridas S."/>
            <person name="Albert R."/>
            <person name="Binder M."/>
            <person name="Bloem J."/>
            <person name="Labutti K."/>
            <person name="Salamov A."/>
            <person name="Andreopoulos B."/>
            <person name="Baker S."/>
            <person name="Barry K."/>
            <person name="Bills G."/>
            <person name="Bluhm B."/>
            <person name="Cannon C."/>
            <person name="Castanera R."/>
            <person name="Culley D."/>
            <person name="Daum C."/>
            <person name="Ezra D."/>
            <person name="Gonzalez J."/>
            <person name="Henrissat B."/>
            <person name="Kuo A."/>
            <person name="Liang C."/>
            <person name="Lipzen A."/>
            <person name="Lutzoni F."/>
            <person name="Magnuson J."/>
            <person name="Mondo S."/>
            <person name="Nolan M."/>
            <person name="Ohm R."/>
            <person name="Pangilinan J."/>
            <person name="Park H.-J."/>
            <person name="Ramirez L."/>
            <person name="Alfaro M."/>
            <person name="Sun H."/>
            <person name="Tritt A."/>
            <person name="Yoshinaga Y."/>
            <person name="Zwiers L.-H."/>
            <person name="Turgeon B."/>
            <person name="Goodwin S."/>
            <person name="Spatafora J."/>
            <person name="Crous P."/>
            <person name="Grigoriev I."/>
        </authorList>
    </citation>
    <scope>NUCLEOTIDE SEQUENCE</scope>
    <source>
        <strain evidence="1">ATCC 200398</strain>
    </source>
</reference>
<keyword evidence="2" id="KW-1185">Reference proteome</keyword>
<feature type="non-terminal residue" evidence="1">
    <location>
        <position position="81"/>
    </location>
</feature>
<sequence>IYKYTKYEYCDFELFDAFVVDFLGWEEATFRLANADINRILRDFLRQNGVYVKMDKSLIAAKLAELNNLDNMPEWDPIELR</sequence>
<protein>
    <submittedName>
        <fullName evidence="1">Uncharacterized protein</fullName>
    </submittedName>
</protein>
<organism evidence="1 2">
    <name type="scientific">Lindgomyces ingoldianus</name>
    <dbReference type="NCBI Taxonomy" id="673940"/>
    <lineage>
        <taxon>Eukaryota</taxon>
        <taxon>Fungi</taxon>
        <taxon>Dikarya</taxon>
        <taxon>Ascomycota</taxon>
        <taxon>Pezizomycotina</taxon>
        <taxon>Dothideomycetes</taxon>
        <taxon>Pleosporomycetidae</taxon>
        <taxon>Pleosporales</taxon>
        <taxon>Lindgomycetaceae</taxon>
        <taxon>Lindgomyces</taxon>
    </lineage>
</organism>
<dbReference type="Proteomes" id="UP000799755">
    <property type="component" value="Unassembled WGS sequence"/>
</dbReference>
<accession>A0ACB6QTQ4</accession>
<feature type="non-terminal residue" evidence="1">
    <location>
        <position position="1"/>
    </location>
</feature>
<proteinExistence type="predicted"/>